<dbReference type="EMBL" id="QNRR01000010">
    <property type="protein sequence ID" value="RBP39078.1"/>
    <property type="molecule type" value="Genomic_DNA"/>
</dbReference>
<comment type="caution">
    <text evidence="2">The sequence shown here is derived from an EMBL/GenBank/DDBJ whole genome shotgun (WGS) entry which is preliminary data.</text>
</comment>
<feature type="region of interest" description="Disordered" evidence="1">
    <location>
        <begin position="60"/>
        <end position="82"/>
    </location>
</feature>
<organism evidence="2 3">
    <name type="scientific">Roseimicrobium gellanilyticum</name>
    <dbReference type="NCBI Taxonomy" id="748857"/>
    <lineage>
        <taxon>Bacteria</taxon>
        <taxon>Pseudomonadati</taxon>
        <taxon>Verrucomicrobiota</taxon>
        <taxon>Verrucomicrobiia</taxon>
        <taxon>Verrucomicrobiales</taxon>
        <taxon>Verrucomicrobiaceae</taxon>
        <taxon>Roseimicrobium</taxon>
    </lineage>
</organism>
<gene>
    <name evidence="2" type="ORF">DES53_110102</name>
</gene>
<feature type="compositionally biased region" description="Polar residues" evidence="1">
    <location>
        <begin position="60"/>
        <end position="69"/>
    </location>
</feature>
<keyword evidence="3" id="KW-1185">Reference proteome</keyword>
<sequence length="82" mass="8747">MVGAPKRLSAEKPTAPKNRSTAMNSPVITSTNNPTLKLPKGDFTRVPLSVRLVQSGTLTSGASLVSSLNAPRESSPPRFSWR</sequence>
<evidence type="ECO:0000313" key="3">
    <source>
        <dbReference type="Proteomes" id="UP000253426"/>
    </source>
</evidence>
<dbReference type="Proteomes" id="UP000253426">
    <property type="component" value="Unassembled WGS sequence"/>
</dbReference>
<feature type="compositionally biased region" description="Polar residues" evidence="1">
    <location>
        <begin position="17"/>
        <end position="35"/>
    </location>
</feature>
<reference evidence="2 3" key="1">
    <citation type="submission" date="2018-06" db="EMBL/GenBank/DDBJ databases">
        <title>Genomic Encyclopedia of Type Strains, Phase IV (KMG-IV): sequencing the most valuable type-strain genomes for metagenomic binning, comparative biology and taxonomic classification.</title>
        <authorList>
            <person name="Goeker M."/>
        </authorList>
    </citation>
    <scope>NUCLEOTIDE SEQUENCE [LARGE SCALE GENOMIC DNA]</scope>
    <source>
        <strain evidence="2 3">DSM 25532</strain>
    </source>
</reference>
<dbReference type="AlphaFoldDB" id="A0A366HBE5"/>
<feature type="region of interest" description="Disordered" evidence="1">
    <location>
        <begin position="1"/>
        <end position="39"/>
    </location>
</feature>
<evidence type="ECO:0000313" key="2">
    <source>
        <dbReference type="EMBL" id="RBP39078.1"/>
    </source>
</evidence>
<proteinExistence type="predicted"/>
<name>A0A366HBE5_9BACT</name>
<accession>A0A366HBE5</accession>
<protein>
    <submittedName>
        <fullName evidence="2">Uncharacterized protein</fullName>
    </submittedName>
</protein>
<evidence type="ECO:0000256" key="1">
    <source>
        <dbReference type="SAM" id="MobiDB-lite"/>
    </source>
</evidence>